<accession>A0A0F9HLZ9</accession>
<reference evidence="1" key="1">
    <citation type="journal article" date="2015" name="Nature">
        <title>Complex archaea that bridge the gap between prokaryotes and eukaryotes.</title>
        <authorList>
            <person name="Spang A."/>
            <person name="Saw J.H."/>
            <person name="Jorgensen S.L."/>
            <person name="Zaremba-Niedzwiedzka K."/>
            <person name="Martijn J."/>
            <person name="Lind A.E."/>
            <person name="van Eijk R."/>
            <person name="Schleper C."/>
            <person name="Guy L."/>
            <person name="Ettema T.J."/>
        </authorList>
    </citation>
    <scope>NUCLEOTIDE SEQUENCE</scope>
</reference>
<dbReference type="AlphaFoldDB" id="A0A0F9HLZ9"/>
<comment type="caution">
    <text evidence="1">The sequence shown here is derived from an EMBL/GenBank/DDBJ whole genome shotgun (WGS) entry which is preliminary data.</text>
</comment>
<name>A0A0F9HLZ9_9ZZZZ</name>
<gene>
    <name evidence="1" type="ORF">LCGC14_1687090</name>
</gene>
<protein>
    <submittedName>
        <fullName evidence="1">Uncharacterized protein</fullName>
    </submittedName>
</protein>
<dbReference type="EMBL" id="LAZR01014701">
    <property type="protein sequence ID" value="KKM16316.1"/>
    <property type="molecule type" value="Genomic_DNA"/>
</dbReference>
<organism evidence="1">
    <name type="scientific">marine sediment metagenome</name>
    <dbReference type="NCBI Taxonomy" id="412755"/>
    <lineage>
        <taxon>unclassified sequences</taxon>
        <taxon>metagenomes</taxon>
        <taxon>ecological metagenomes</taxon>
    </lineage>
</organism>
<proteinExistence type="predicted"/>
<evidence type="ECO:0000313" key="1">
    <source>
        <dbReference type="EMBL" id="KKM16316.1"/>
    </source>
</evidence>
<sequence length="77" mass="8520">MVDEMRVTQSSPEKVFNPITIVLETEEEAAIMWCYLESPLPSDGMGVRLPPTANMADVKMACAFEDVYDASVGEYAK</sequence>